<proteinExistence type="predicted"/>
<organism evidence="2 3">
    <name type="scientific">Actinomadura spongiicola</name>
    <dbReference type="NCBI Taxonomy" id="2303421"/>
    <lineage>
        <taxon>Bacteria</taxon>
        <taxon>Bacillati</taxon>
        <taxon>Actinomycetota</taxon>
        <taxon>Actinomycetes</taxon>
        <taxon>Streptosporangiales</taxon>
        <taxon>Thermomonosporaceae</taxon>
        <taxon>Actinomadura</taxon>
    </lineage>
</organism>
<name>A0A372GKC4_9ACTN</name>
<feature type="region of interest" description="Disordered" evidence="1">
    <location>
        <begin position="30"/>
        <end position="81"/>
    </location>
</feature>
<feature type="region of interest" description="Disordered" evidence="1">
    <location>
        <begin position="116"/>
        <end position="135"/>
    </location>
</feature>
<evidence type="ECO:0000256" key="1">
    <source>
        <dbReference type="SAM" id="MobiDB-lite"/>
    </source>
</evidence>
<gene>
    <name evidence="2" type="ORF">D0T12_11205</name>
</gene>
<evidence type="ECO:0000313" key="3">
    <source>
        <dbReference type="Proteomes" id="UP000262882"/>
    </source>
</evidence>
<keyword evidence="3" id="KW-1185">Reference proteome</keyword>
<protein>
    <submittedName>
        <fullName evidence="2">Uncharacterized protein</fullName>
    </submittedName>
</protein>
<dbReference type="AlphaFoldDB" id="A0A372GKC4"/>
<accession>A0A372GKC4</accession>
<dbReference type="RefSeq" id="WP_117399436.1">
    <property type="nucleotide sequence ID" value="NZ_QVNQ01000003.1"/>
</dbReference>
<reference evidence="2 3" key="1">
    <citation type="submission" date="2018-08" db="EMBL/GenBank/DDBJ databases">
        <title>Actinomadura spongicola sp. nov., isolated from marine sponge Leucetta chagosensis.</title>
        <authorList>
            <person name="Li L."/>
            <person name="Lin H.W."/>
        </authorList>
    </citation>
    <scope>NUCLEOTIDE SEQUENCE [LARGE SCALE GENOMIC DNA]</scope>
    <source>
        <strain evidence="2 3">LHW52907</strain>
    </source>
</reference>
<feature type="compositionally biased region" description="Low complexity" evidence="1">
    <location>
        <begin position="50"/>
        <end position="59"/>
    </location>
</feature>
<dbReference type="Proteomes" id="UP000262882">
    <property type="component" value="Unassembled WGS sequence"/>
</dbReference>
<feature type="compositionally biased region" description="Low complexity" evidence="1">
    <location>
        <begin position="116"/>
        <end position="129"/>
    </location>
</feature>
<sequence>MREPHWPARPVARLLVVALGLLGIVVGPAGTGTHGGTSPTGTIAGVRNGAAQQAPARARSSTKHRPSPHEQAVVASPDVRSAPAAQPPLVVLPTAAVEVRPPSRRAVRAVSAHVPPDIVPRGVPRGRAPPSFPRI</sequence>
<evidence type="ECO:0000313" key="2">
    <source>
        <dbReference type="EMBL" id="RFS85579.1"/>
    </source>
</evidence>
<comment type="caution">
    <text evidence="2">The sequence shown here is derived from an EMBL/GenBank/DDBJ whole genome shotgun (WGS) entry which is preliminary data.</text>
</comment>
<dbReference type="EMBL" id="QVNQ01000003">
    <property type="protein sequence ID" value="RFS85579.1"/>
    <property type="molecule type" value="Genomic_DNA"/>
</dbReference>